<accession>A0A1Q5PSJ3</accession>
<dbReference type="AlphaFoldDB" id="A0A1Q5PSJ3"/>
<reference evidence="4" key="1">
    <citation type="submission" date="2016-11" db="EMBL/GenBank/DDBJ databases">
        <title>Actinomyces gypaetusis sp. nov. isolated from Gypaetus barbatus in Qinghai Tibet Plateau China.</title>
        <authorList>
            <person name="Meng X."/>
        </authorList>
    </citation>
    <scope>NUCLEOTIDE SEQUENCE [LARGE SCALE GENOMIC DNA]</scope>
    <source>
        <strain evidence="4">DSM 15383</strain>
    </source>
</reference>
<feature type="domain" description="Penicillin-binding protein transpeptidase" evidence="1">
    <location>
        <begin position="156"/>
        <end position="476"/>
    </location>
</feature>
<comment type="caution">
    <text evidence="3">The sequence shown here is derived from an EMBL/GenBank/DDBJ whole genome shotgun (WGS) entry which is preliminary data.</text>
</comment>
<evidence type="ECO:0000259" key="2">
    <source>
        <dbReference type="Pfam" id="PF21922"/>
    </source>
</evidence>
<dbReference type="SUPFAM" id="SSF56601">
    <property type="entry name" value="beta-lactamase/transpeptidase-like"/>
    <property type="match status" value="1"/>
</dbReference>
<evidence type="ECO:0000313" key="4">
    <source>
        <dbReference type="Proteomes" id="UP000186465"/>
    </source>
</evidence>
<dbReference type="InterPro" id="IPR001460">
    <property type="entry name" value="PCN-bd_Tpept"/>
</dbReference>
<dbReference type="STRING" id="156892.BM477_00835"/>
<dbReference type="GO" id="GO:0005886">
    <property type="term" value="C:plasma membrane"/>
    <property type="evidence" value="ECO:0007669"/>
    <property type="project" value="TreeGrafter"/>
</dbReference>
<dbReference type="Gene3D" id="3.90.1310.10">
    <property type="entry name" value="Penicillin-binding protein 2a (Domain 2)"/>
    <property type="match status" value="1"/>
</dbReference>
<dbReference type="Pfam" id="PF00905">
    <property type="entry name" value="Transpeptidase"/>
    <property type="match status" value="1"/>
</dbReference>
<dbReference type="EMBL" id="MPDM01000001">
    <property type="protein sequence ID" value="OKL50547.1"/>
    <property type="molecule type" value="Genomic_DNA"/>
</dbReference>
<dbReference type="GO" id="GO:0008658">
    <property type="term" value="F:penicillin binding"/>
    <property type="evidence" value="ECO:0007669"/>
    <property type="project" value="InterPro"/>
</dbReference>
<feature type="domain" description="Penicillin binding protein A dimerisation" evidence="2">
    <location>
        <begin position="52"/>
        <end position="135"/>
    </location>
</feature>
<keyword evidence="4" id="KW-1185">Reference proteome</keyword>
<protein>
    <submittedName>
        <fullName evidence="3">Uncharacterized protein</fullName>
    </submittedName>
</protein>
<dbReference type="InterPro" id="IPR050515">
    <property type="entry name" value="Beta-lactam/transpept"/>
</dbReference>
<evidence type="ECO:0000313" key="3">
    <source>
        <dbReference type="EMBL" id="OKL50547.1"/>
    </source>
</evidence>
<name>A0A1Q5PSJ3_9ACTO</name>
<dbReference type="GO" id="GO:0071555">
    <property type="term" value="P:cell wall organization"/>
    <property type="evidence" value="ECO:0007669"/>
    <property type="project" value="TreeGrafter"/>
</dbReference>
<dbReference type="PANTHER" id="PTHR30627:SF24">
    <property type="entry name" value="PENICILLIN-BINDING PROTEIN 4B"/>
    <property type="match status" value="1"/>
</dbReference>
<dbReference type="InterPro" id="IPR012338">
    <property type="entry name" value="Beta-lactam/transpept-like"/>
</dbReference>
<gene>
    <name evidence="3" type="ORF">BM477_00835</name>
</gene>
<evidence type="ECO:0000259" key="1">
    <source>
        <dbReference type="Pfam" id="PF00905"/>
    </source>
</evidence>
<dbReference type="Proteomes" id="UP000186465">
    <property type="component" value="Unassembled WGS sequence"/>
</dbReference>
<dbReference type="InterPro" id="IPR054120">
    <property type="entry name" value="PBPA_dimer"/>
</dbReference>
<dbReference type="GO" id="GO:0071972">
    <property type="term" value="F:peptidoglycan L,D-transpeptidase activity"/>
    <property type="evidence" value="ECO:0007669"/>
    <property type="project" value="TreeGrafter"/>
</dbReference>
<dbReference type="Gene3D" id="3.40.710.10">
    <property type="entry name" value="DD-peptidase/beta-lactamase superfamily"/>
    <property type="match status" value="1"/>
</dbReference>
<proteinExistence type="predicted"/>
<organism evidence="3 4">
    <name type="scientific">Boudabousia marimammalium</name>
    <dbReference type="NCBI Taxonomy" id="156892"/>
    <lineage>
        <taxon>Bacteria</taxon>
        <taxon>Bacillati</taxon>
        <taxon>Actinomycetota</taxon>
        <taxon>Actinomycetes</taxon>
        <taxon>Actinomycetales</taxon>
        <taxon>Actinomycetaceae</taxon>
        <taxon>Boudabousia</taxon>
    </lineage>
</organism>
<dbReference type="RefSeq" id="WP_075360785.1">
    <property type="nucleotide sequence ID" value="NZ_MPDM01000001.1"/>
</dbReference>
<dbReference type="PANTHER" id="PTHR30627">
    <property type="entry name" value="PEPTIDOGLYCAN D,D-TRANSPEPTIDASE"/>
    <property type="match status" value="1"/>
</dbReference>
<sequence length="480" mass="50884">MNPQIRKLTVAMAIMIVSLLVMATYVQFWRAPELSNDARNRRDTYQSWGQDRGPIIVDGTEIALSEKNQAGDRYHRVYPEGPLYAAVTGYSAERIHVSTGLERVAASELDGSSNTFFAQRIKAMFTGKDPQGGAIQLTLNPQMQKAAFAALGDRRGAVVALDVKTGAIKALVSTPSFDPNLLTMEDGKTAQTNLETLQDDPRAPLVNRAISGNRYPPGSVFKIVTAAAALQANDLSPETVIDAPRELQLPGSTATIKNDGGAACGSGTVPFKEAFARSCNTVFAQMSMDLGQAAMQKQAADFGFGEDLATPLAVTPSIFPDTKSAPQLAQSGIGQFEVQVTPMQVALISAAVANQGKMMYPYLIESTADRDLVVRAKTAPRVWKQAISPQVAQQLTNMMVEVVNSGTGKRAAIKGIQVAGKTGTAETGRGGAHAWFTGFAPAGDPRYAVAVIVESEDGKAFHGGQVAAPIAAEVLKAGLR</sequence>
<dbReference type="Pfam" id="PF21922">
    <property type="entry name" value="PBP_dimer_2"/>
    <property type="match status" value="1"/>
</dbReference>
<dbReference type="OrthoDB" id="9766847at2"/>